<comment type="similarity">
    <text evidence="1 2">Belongs to the lunapark family.</text>
</comment>
<dbReference type="GO" id="GO:1903373">
    <property type="term" value="P:positive regulation of endoplasmic reticulum tubular network organization"/>
    <property type="evidence" value="ECO:0007669"/>
    <property type="project" value="UniProtKB-UniRule"/>
</dbReference>
<evidence type="ECO:0000256" key="1">
    <source>
        <dbReference type="ARBA" id="ARBA00009940"/>
    </source>
</evidence>
<evidence type="ECO:0000313" key="6">
    <source>
        <dbReference type="Proteomes" id="UP000215902"/>
    </source>
</evidence>
<dbReference type="EMBL" id="NIVC01000297">
    <property type="protein sequence ID" value="PAA86008.1"/>
    <property type="molecule type" value="Genomic_DNA"/>
</dbReference>
<keyword evidence="2" id="KW-0472">Membrane</keyword>
<feature type="region of interest" description="Disordered" evidence="3">
    <location>
        <begin position="314"/>
        <end position="401"/>
    </location>
</feature>
<comment type="domain">
    <text evidence="2">The C4-type zinc finger motif is necessary both for its ER three-way tubular junction localization and formation.</text>
</comment>
<name>A0A267GIX3_9PLAT</name>
<dbReference type="Proteomes" id="UP000215902">
    <property type="component" value="Unassembled WGS sequence"/>
</dbReference>
<proteinExistence type="inferred from homology"/>
<feature type="domain" description="Lunapark zinc ribbon" evidence="4">
    <location>
        <begin position="232"/>
        <end position="280"/>
    </location>
</feature>
<feature type="compositionally biased region" description="Low complexity" evidence="3">
    <location>
        <begin position="334"/>
        <end position="354"/>
    </location>
</feature>
<dbReference type="InterPro" id="IPR040115">
    <property type="entry name" value="Lnp"/>
</dbReference>
<dbReference type="STRING" id="282301.A0A267GIX3"/>
<gene>
    <name evidence="5" type="ORF">BOX15_Mlig025749g3</name>
</gene>
<reference evidence="5 6" key="1">
    <citation type="submission" date="2017-06" db="EMBL/GenBank/DDBJ databases">
        <title>A platform for efficient transgenesis in Macrostomum lignano, a flatworm model organism for stem cell research.</title>
        <authorList>
            <person name="Berezikov E."/>
        </authorList>
    </citation>
    <scope>NUCLEOTIDE SEQUENCE [LARGE SCALE GENOMIC DNA]</scope>
    <source>
        <strain evidence="5">DV1</strain>
        <tissue evidence="5">Whole organism</tissue>
    </source>
</reference>
<organism evidence="5 6">
    <name type="scientific">Macrostomum lignano</name>
    <dbReference type="NCBI Taxonomy" id="282301"/>
    <lineage>
        <taxon>Eukaryota</taxon>
        <taxon>Metazoa</taxon>
        <taxon>Spiralia</taxon>
        <taxon>Lophotrochozoa</taxon>
        <taxon>Platyhelminthes</taxon>
        <taxon>Rhabditophora</taxon>
        <taxon>Macrostomorpha</taxon>
        <taxon>Macrostomida</taxon>
        <taxon>Macrostomidae</taxon>
        <taxon>Macrostomum</taxon>
    </lineage>
</organism>
<evidence type="ECO:0000256" key="3">
    <source>
        <dbReference type="SAM" id="MobiDB-lite"/>
    </source>
</evidence>
<dbReference type="InterPro" id="IPR019273">
    <property type="entry name" value="Lunapark_Znf"/>
</dbReference>
<keyword evidence="2" id="KW-0812">Transmembrane</keyword>
<sequence length="401" mass="43708">MGLLLSYFRRPKDSVAELESIEAQLNRLEAWRQNQLRLQKRLLGYLLIAFLIGYPSALGVYYVYCPPVASRLTQLLHVAAFVFVLPLFYALRRFLLWIFVRSLAGCEARASRLREDKRKVLDRVMDTETYKRAKEILDRFDPDRFKAEFQQPQAPAAVKPGQFFAKSSLAKRPPPQQQQPAAPQPQPPQGVVLRKLLPAPNQQQPPPPMQQQQPLPRPQLPRPVLSRDRSAMDRIIDLLVGDGADRRYALICRRCCSHNGMAMAEEFPHLAWRCAYCAYLHSPRQPLPNPPVLPLGEASPQPGRPQWQSLTDLRPAASTSAAGAGGEAGREDSSSSAASTPAAAAAGEAADAGEVNGESGDAAAADAEAAEEAEPATGQEVRRRAAAAAGAPVGEGGEDAA</sequence>
<feature type="transmembrane region" description="Helical" evidence="2">
    <location>
        <begin position="42"/>
        <end position="63"/>
    </location>
</feature>
<keyword evidence="2" id="KW-1133">Transmembrane helix</keyword>
<feature type="region of interest" description="Disordered" evidence="3">
    <location>
        <begin position="290"/>
        <end position="309"/>
    </location>
</feature>
<feature type="transmembrane region" description="Helical" evidence="2">
    <location>
        <begin position="75"/>
        <end position="91"/>
    </location>
</feature>
<comment type="function">
    <text evidence="2">Plays a role in determining ER morphology.</text>
</comment>
<keyword evidence="2" id="KW-0256">Endoplasmic reticulum</keyword>
<keyword evidence="2" id="KW-0862">Zinc</keyword>
<feature type="compositionally biased region" description="Pro residues" evidence="3">
    <location>
        <begin position="172"/>
        <end position="188"/>
    </location>
</feature>
<dbReference type="AlphaFoldDB" id="A0A267GIX3"/>
<feature type="region of interest" description="Disordered" evidence="3">
    <location>
        <begin position="168"/>
        <end position="224"/>
    </location>
</feature>
<dbReference type="PANTHER" id="PTHR22166:SF12">
    <property type="entry name" value="ENDOPLASMIC RETICULUM JUNCTION FORMATION PROTEIN LUNAPARK"/>
    <property type="match status" value="1"/>
</dbReference>
<dbReference type="PANTHER" id="PTHR22166">
    <property type="entry name" value="ENDOPLASMIC RETICULUM JUNCTION FORMATION PROTEIN LUNAPARK"/>
    <property type="match status" value="1"/>
</dbReference>
<comment type="subcellular location">
    <subcellularLocation>
        <location evidence="2">Endoplasmic reticulum membrane</location>
        <topology evidence="2">Multi-pass membrane protein</topology>
    </subcellularLocation>
</comment>
<accession>A0A267GIX3</accession>
<keyword evidence="6" id="KW-1185">Reference proteome</keyword>
<dbReference type="OrthoDB" id="1725934at2759"/>
<evidence type="ECO:0000259" key="4">
    <source>
        <dbReference type="Pfam" id="PF10058"/>
    </source>
</evidence>
<protein>
    <recommendedName>
        <fullName evidence="2">Endoplasmic reticulum junction formation protein lunapark</fullName>
    </recommendedName>
</protein>
<dbReference type="GO" id="GO:0071788">
    <property type="term" value="P:endoplasmic reticulum tubular network maintenance"/>
    <property type="evidence" value="ECO:0007669"/>
    <property type="project" value="UniProtKB-UniRule"/>
</dbReference>
<evidence type="ECO:0000313" key="5">
    <source>
        <dbReference type="EMBL" id="PAA86008.1"/>
    </source>
</evidence>
<comment type="caution">
    <text evidence="5">The sequence shown here is derived from an EMBL/GenBank/DDBJ whole genome shotgun (WGS) entry which is preliminary data.</text>
</comment>
<evidence type="ECO:0000256" key="2">
    <source>
        <dbReference type="RuleBase" id="RU367073"/>
    </source>
</evidence>
<keyword evidence="2" id="KW-0479">Metal-binding</keyword>
<feature type="compositionally biased region" description="Pro residues" evidence="3">
    <location>
        <begin position="203"/>
        <end position="221"/>
    </location>
</feature>
<dbReference type="Pfam" id="PF10058">
    <property type="entry name" value="Zn_ribbon_10"/>
    <property type="match status" value="1"/>
</dbReference>
<dbReference type="GO" id="GO:0008270">
    <property type="term" value="F:zinc ion binding"/>
    <property type="evidence" value="ECO:0007669"/>
    <property type="project" value="UniProtKB-KW"/>
</dbReference>
<keyword evidence="2" id="KW-0863">Zinc-finger</keyword>
<dbReference type="GO" id="GO:0098826">
    <property type="term" value="C:endoplasmic reticulum tubular network membrane"/>
    <property type="evidence" value="ECO:0007669"/>
    <property type="project" value="UniProtKB-UniRule"/>
</dbReference>